<dbReference type="InterPro" id="IPR033744">
    <property type="entry name" value="RRM_RBM8"/>
</dbReference>
<dbReference type="EMBL" id="CP126651">
    <property type="protein sequence ID" value="WJZ86471.1"/>
    <property type="molecule type" value="Genomic_DNA"/>
</dbReference>
<reference evidence="9 10" key="1">
    <citation type="journal article" date="2023" name="Hortic Res">
        <title>The complete reference genome for grapevine (Vitis vinifera L.) genetics and breeding.</title>
        <authorList>
            <person name="Shi X."/>
            <person name="Cao S."/>
            <person name="Wang X."/>
            <person name="Huang S."/>
            <person name="Wang Y."/>
            <person name="Liu Z."/>
            <person name="Liu W."/>
            <person name="Leng X."/>
            <person name="Peng Y."/>
            <person name="Wang N."/>
            <person name="Wang Y."/>
            <person name="Ma Z."/>
            <person name="Xu X."/>
            <person name="Zhang F."/>
            <person name="Xue H."/>
            <person name="Zhong H."/>
            <person name="Wang Y."/>
            <person name="Zhang K."/>
            <person name="Velt A."/>
            <person name="Avia K."/>
            <person name="Holtgrawe D."/>
            <person name="Grimplet J."/>
            <person name="Matus J.T."/>
            <person name="Ware D."/>
            <person name="Wu X."/>
            <person name="Wang H."/>
            <person name="Liu C."/>
            <person name="Fang Y."/>
            <person name="Rustenholz C."/>
            <person name="Cheng Z."/>
            <person name="Xiao H."/>
            <person name="Zhou Y."/>
        </authorList>
    </citation>
    <scope>NUCLEOTIDE SEQUENCE [LARGE SCALE GENOMIC DNA]</scope>
    <source>
        <strain evidence="10">cv. Pinot noir / PN40024</strain>
        <tissue evidence="9">Leaf</tissue>
    </source>
</reference>
<evidence type="ECO:0000256" key="6">
    <source>
        <dbReference type="PROSITE-ProRule" id="PRU00176"/>
    </source>
</evidence>
<dbReference type="PRINTS" id="PR01738">
    <property type="entry name" value="RNABINDINGM8"/>
</dbReference>
<keyword evidence="3" id="KW-0963">Cytoplasm</keyword>
<evidence type="ECO:0000256" key="1">
    <source>
        <dbReference type="ARBA" id="ARBA00004123"/>
    </source>
</evidence>
<proteinExistence type="predicted"/>
<dbReference type="Proteomes" id="UP001227230">
    <property type="component" value="Chromosome 4"/>
</dbReference>
<evidence type="ECO:0000256" key="2">
    <source>
        <dbReference type="ARBA" id="ARBA00004496"/>
    </source>
</evidence>
<comment type="subcellular location">
    <subcellularLocation>
        <location evidence="2">Cytoplasm</location>
    </subcellularLocation>
    <subcellularLocation>
        <location evidence="1">Nucleus</location>
    </subcellularLocation>
</comment>
<dbReference type="InterPro" id="IPR000504">
    <property type="entry name" value="RRM_dom"/>
</dbReference>
<evidence type="ECO:0000256" key="3">
    <source>
        <dbReference type="ARBA" id="ARBA00022490"/>
    </source>
</evidence>
<dbReference type="SMART" id="SM00360">
    <property type="entry name" value="RRM"/>
    <property type="match status" value="1"/>
</dbReference>
<evidence type="ECO:0000256" key="4">
    <source>
        <dbReference type="ARBA" id="ARBA00022884"/>
    </source>
</evidence>
<gene>
    <name evidence="9" type="ORF">VitviT2T_005923</name>
</gene>
<dbReference type="Gene3D" id="3.30.70.330">
    <property type="match status" value="1"/>
</dbReference>
<protein>
    <recommendedName>
        <fullName evidence="8">RRM domain-containing protein</fullName>
    </recommendedName>
</protein>
<dbReference type="PANTHER" id="PTHR45894">
    <property type="entry name" value="RNA-BINDING PROTEIN 8A"/>
    <property type="match status" value="1"/>
</dbReference>
<feature type="compositionally biased region" description="Basic and acidic residues" evidence="7">
    <location>
        <begin position="44"/>
        <end position="63"/>
    </location>
</feature>
<evidence type="ECO:0000256" key="7">
    <source>
        <dbReference type="SAM" id="MobiDB-lite"/>
    </source>
</evidence>
<keyword evidence="4 6" id="KW-0694">RNA-binding</keyword>
<feature type="domain" description="RRM" evidence="8">
    <location>
        <begin position="80"/>
        <end position="158"/>
    </location>
</feature>
<feature type="region of interest" description="Disordered" evidence="7">
    <location>
        <begin position="1"/>
        <end position="74"/>
    </location>
</feature>
<keyword evidence="10" id="KW-1185">Reference proteome</keyword>
<dbReference type="InterPro" id="IPR008111">
    <property type="entry name" value="RNA-bd_8"/>
</dbReference>
<feature type="region of interest" description="Disordered" evidence="7">
    <location>
        <begin position="164"/>
        <end position="184"/>
    </location>
</feature>
<dbReference type="InterPro" id="IPR035979">
    <property type="entry name" value="RBD_domain_sf"/>
</dbReference>
<keyword evidence="5" id="KW-0539">Nucleus</keyword>
<dbReference type="InterPro" id="IPR012677">
    <property type="entry name" value="Nucleotide-bd_a/b_plait_sf"/>
</dbReference>
<evidence type="ECO:0000259" key="8">
    <source>
        <dbReference type="PROSITE" id="PS50102"/>
    </source>
</evidence>
<dbReference type="Pfam" id="PF00076">
    <property type="entry name" value="RRM_1"/>
    <property type="match status" value="1"/>
</dbReference>
<dbReference type="PROSITE" id="PS50102">
    <property type="entry name" value="RRM"/>
    <property type="match status" value="1"/>
</dbReference>
<dbReference type="CDD" id="cd12324">
    <property type="entry name" value="RRM_RBM8"/>
    <property type="match status" value="1"/>
</dbReference>
<accession>A0ABY9BVI7</accession>
<evidence type="ECO:0000256" key="5">
    <source>
        <dbReference type="ARBA" id="ARBA00023242"/>
    </source>
</evidence>
<evidence type="ECO:0000313" key="10">
    <source>
        <dbReference type="Proteomes" id="UP001227230"/>
    </source>
</evidence>
<evidence type="ECO:0000313" key="9">
    <source>
        <dbReference type="EMBL" id="WJZ86471.1"/>
    </source>
</evidence>
<dbReference type="SUPFAM" id="SSF54928">
    <property type="entry name" value="RNA-binding domain, RBD"/>
    <property type="match status" value="1"/>
</dbReference>
<sequence length="184" mass="20363">MDEDGAVDVDNSSPRAPLPKLKSAITGGAPSSLAAAPKKTKGRGFRDDTDADRNSRFAARDFDSLDSDGGPGPQRSIEGWIILVTGVHEEAQEDDLQNAFGEFGEVKNLHLNLDRRTGFVKGYALIEYENLEEAQAAISAMNGTELLTQTISVDWAFSNGPFKRRNMRRRSPRGHRSRSPRRRY</sequence>
<organism evidence="9 10">
    <name type="scientific">Vitis vinifera</name>
    <name type="common">Grape</name>
    <dbReference type="NCBI Taxonomy" id="29760"/>
    <lineage>
        <taxon>Eukaryota</taxon>
        <taxon>Viridiplantae</taxon>
        <taxon>Streptophyta</taxon>
        <taxon>Embryophyta</taxon>
        <taxon>Tracheophyta</taxon>
        <taxon>Spermatophyta</taxon>
        <taxon>Magnoliopsida</taxon>
        <taxon>eudicotyledons</taxon>
        <taxon>Gunneridae</taxon>
        <taxon>Pentapetalae</taxon>
        <taxon>rosids</taxon>
        <taxon>Vitales</taxon>
        <taxon>Vitaceae</taxon>
        <taxon>Viteae</taxon>
        <taxon>Vitis</taxon>
    </lineage>
</organism>
<name>A0ABY9BVI7_VITVI</name>